<name>A0ABN7V2M8_GIGMA</name>
<protein>
    <submittedName>
        <fullName evidence="1">14773_t:CDS:1</fullName>
    </submittedName>
</protein>
<gene>
    <name evidence="1" type="ORF">GMARGA_LOCUS13646</name>
</gene>
<keyword evidence="2" id="KW-1185">Reference proteome</keyword>
<proteinExistence type="predicted"/>
<dbReference type="EMBL" id="CAJVQB010008736">
    <property type="protein sequence ID" value="CAG8722488.1"/>
    <property type="molecule type" value="Genomic_DNA"/>
</dbReference>
<evidence type="ECO:0000313" key="2">
    <source>
        <dbReference type="Proteomes" id="UP000789901"/>
    </source>
</evidence>
<dbReference type="Proteomes" id="UP000789901">
    <property type="component" value="Unassembled WGS sequence"/>
</dbReference>
<comment type="caution">
    <text evidence="1">The sequence shown here is derived from an EMBL/GenBank/DDBJ whole genome shotgun (WGS) entry which is preliminary data.</text>
</comment>
<organism evidence="1 2">
    <name type="scientific">Gigaspora margarita</name>
    <dbReference type="NCBI Taxonomy" id="4874"/>
    <lineage>
        <taxon>Eukaryota</taxon>
        <taxon>Fungi</taxon>
        <taxon>Fungi incertae sedis</taxon>
        <taxon>Mucoromycota</taxon>
        <taxon>Glomeromycotina</taxon>
        <taxon>Glomeromycetes</taxon>
        <taxon>Diversisporales</taxon>
        <taxon>Gigasporaceae</taxon>
        <taxon>Gigaspora</taxon>
    </lineage>
</organism>
<reference evidence="1 2" key="1">
    <citation type="submission" date="2021-06" db="EMBL/GenBank/DDBJ databases">
        <authorList>
            <person name="Kallberg Y."/>
            <person name="Tangrot J."/>
            <person name="Rosling A."/>
        </authorList>
    </citation>
    <scope>NUCLEOTIDE SEQUENCE [LARGE SCALE GENOMIC DNA]</scope>
    <source>
        <strain evidence="1 2">120-4 pot B 10/14</strain>
    </source>
</reference>
<sequence>MAEIMRSGSTSNFINLVAASSVQNTSINLHQPIIQKEPVLDINNITNKPMLLEHFQLSCQPCSTSKSTLNNSTNNTSYPMSAISQIESCYELNSTSSYQVLVNPSINPLDIAIKMF</sequence>
<accession>A0ABN7V2M8</accession>
<evidence type="ECO:0000313" key="1">
    <source>
        <dbReference type="EMBL" id="CAG8722488.1"/>
    </source>
</evidence>